<evidence type="ECO:0000256" key="2">
    <source>
        <dbReference type="ARBA" id="ARBA00022448"/>
    </source>
</evidence>
<keyword evidence="2 3" id="KW-0813">Transport</keyword>
<evidence type="ECO:0000313" key="5">
    <source>
        <dbReference type="EMBL" id="AVM81114.1"/>
    </source>
</evidence>
<dbReference type="PROSITE" id="PS00542">
    <property type="entry name" value="COMPLEX1_30K"/>
    <property type="match status" value="1"/>
</dbReference>
<dbReference type="InterPro" id="IPR001268">
    <property type="entry name" value="NADH_UbQ_OxRdtase_30kDa_su"/>
</dbReference>
<dbReference type="AlphaFoldDB" id="A0A2P1G827"/>
<comment type="similarity">
    <text evidence="1 3">Belongs to the complex I 30 kDa subunit family.</text>
</comment>
<organism evidence="5">
    <name type="scientific">Chroomonas placoidea</name>
    <dbReference type="NCBI Taxonomy" id="173977"/>
    <lineage>
        <taxon>Eukaryota</taxon>
        <taxon>Cryptophyceae</taxon>
        <taxon>Pyrenomonadales</taxon>
        <taxon>Chroomonadaceae</taxon>
        <taxon>Chroomonas</taxon>
    </lineage>
</organism>
<dbReference type="NCBIfam" id="TIGR01961">
    <property type="entry name" value="NuoC_fam"/>
    <property type="match status" value="1"/>
</dbReference>
<proteinExistence type="inferred from homology"/>
<name>A0A2P1G827_9CRYP</name>
<keyword evidence="5" id="KW-0496">Mitochondrion</keyword>
<evidence type="ECO:0000259" key="4">
    <source>
        <dbReference type="Pfam" id="PF00329"/>
    </source>
</evidence>
<dbReference type="SUPFAM" id="SSF143243">
    <property type="entry name" value="Nqo5-like"/>
    <property type="match status" value="1"/>
</dbReference>
<dbReference type="GO" id="GO:0008137">
    <property type="term" value="F:NADH dehydrogenase (ubiquinone) activity"/>
    <property type="evidence" value="ECO:0007669"/>
    <property type="project" value="InterPro"/>
</dbReference>
<evidence type="ECO:0000256" key="3">
    <source>
        <dbReference type="RuleBase" id="RU003456"/>
    </source>
</evidence>
<keyword evidence="3" id="KW-1278">Translocase</keyword>
<dbReference type="InterPro" id="IPR010218">
    <property type="entry name" value="NADH_DH_suC"/>
</dbReference>
<accession>A0A2P1G827</accession>
<keyword evidence="3" id="KW-0520">NAD</keyword>
<dbReference type="HAMAP" id="MF_01357">
    <property type="entry name" value="NDH1_NuoC"/>
    <property type="match status" value="1"/>
</dbReference>
<dbReference type="Pfam" id="PF00329">
    <property type="entry name" value="Complex1_30kDa"/>
    <property type="match status" value="1"/>
</dbReference>
<dbReference type="PANTHER" id="PTHR10884">
    <property type="entry name" value="NADH DEHYDROGENASE UBIQUINONE IRON-SULFUR PROTEIN 3"/>
    <property type="match status" value="1"/>
</dbReference>
<dbReference type="RefSeq" id="YP_009476621.1">
    <property type="nucleotide sequence ID" value="NC_037451.1"/>
</dbReference>
<reference evidence="5" key="1">
    <citation type="journal article" date="2018" name="BMC Genomics">
        <title>Comparative mitochondrial genomics of cryptophyte algae: gene shuffling and dynamic mobile genetic elements.</title>
        <authorList>
            <person name="Kim J.I."/>
            <person name="Yoon H.S."/>
            <person name="Yi G."/>
            <person name="Shin W."/>
            <person name="Archibald J.M."/>
        </authorList>
    </citation>
    <scope>NUCLEOTIDE SEQUENCE</scope>
    <source>
        <strain evidence="5">CCAP978/8</strain>
    </source>
</reference>
<dbReference type="GO" id="GO:0016651">
    <property type="term" value="F:oxidoreductase activity, acting on NAD(P)H"/>
    <property type="evidence" value="ECO:0007669"/>
    <property type="project" value="InterPro"/>
</dbReference>
<dbReference type="EMBL" id="MG680941">
    <property type="protein sequence ID" value="AVM81114.1"/>
    <property type="molecule type" value="Genomic_DNA"/>
</dbReference>
<sequence>MLNLSLNSLYQILKPHVNCIYFHCGEIIVDINYNKLKEIVSFLKDHENCLYKLLIDIVVVDFPENNARFSVIYNFCSLKYKCRLKLVTKIDEITPLISITDLYKNANWMEREIWDMYGIYFEYHPDLRRILTDYGFEGYPLRKDFPLSGFKEARYDDSQKRVVFESLEMSQEFRVFTFNSPWEDKSSLL</sequence>
<evidence type="ECO:0000256" key="1">
    <source>
        <dbReference type="ARBA" id="ARBA00007569"/>
    </source>
</evidence>
<dbReference type="InterPro" id="IPR020396">
    <property type="entry name" value="NADH_UbQ_OxRdtase_CS"/>
</dbReference>
<feature type="domain" description="NADH:ubiquinone oxidoreductase 30kDa subunit" evidence="4">
    <location>
        <begin position="30"/>
        <end position="150"/>
    </location>
</feature>
<protein>
    <submittedName>
        <fullName evidence="5">NADH dehydrogenase subunit 9</fullName>
    </submittedName>
</protein>
<dbReference type="Gene3D" id="3.30.460.80">
    <property type="entry name" value="NADH:ubiquinone oxidoreductase, 30kDa subunit"/>
    <property type="match status" value="1"/>
</dbReference>
<dbReference type="InterPro" id="IPR037232">
    <property type="entry name" value="NADH_quin_OxRdtase_su_C/D-like"/>
</dbReference>
<geneLocation type="mitochondrion" evidence="5"/>
<gene>
    <name evidence="5" type="primary">nad9</name>
    <name evidence="5" type="ORF">CplaMt_p035</name>
</gene>
<dbReference type="PANTHER" id="PTHR10884:SF14">
    <property type="entry name" value="NADH DEHYDROGENASE [UBIQUINONE] IRON-SULFUR PROTEIN 3, MITOCHONDRIAL"/>
    <property type="match status" value="1"/>
</dbReference>
<dbReference type="GeneID" id="36496240"/>